<dbReference type="SUPFAM" id="SSF57610">
    <property type="entry name" value="Thyroglobulin type-1 domain"/>
    <property type="match status" value="1"/>
</dbReference>
<dbReference type="GeneTree" id="ENSGT00940000158092"/>
<dbReference type="GO" id="GO:0005615">
    <property type="term" value="C:extracellular space"/>
    <property type="evidence" value="ECO:0007669"/>
    <property type="project" value="TreeGrafter"/>
</dbReference>
<dbReference type="Ensembl" id="ENSCLMT00005003822.1">
    <property type="protein sequence ID" value="ENSCLMP00005003493.1"/>
    <property type="gene ID" value="ENSCLMG00005001832.1"/>
</dbReference>
<dbReference type="PANTHER" id="PTHR11551">
    <property type="entry name" value="INSULIN-LIKE GROWTH FACTOR BINDING PROTEIN"/>
    <property type="match status" value="1"/>
</dbReference>
<dbReference type="Pfam" id="PF00219">
    <property type="entry name" value="IGFBP"/>
    <property type="match status" value="1"/>
</dbReference>
<dbReference type="GO" id="GO:0001968">
    <property type="term" value="F:fibronectin binding"/>
    <property type="evidence" value="ECO:0007669"/>
    <property type="project" value="TreeGrafter"/>
</dbReference>
<dbReference type="SUPFAM" id="SSF57184">
    <property type="entry name" value="Growth factor receptor domain"/>
    <property type="match status" value="1"/>
</dbReference>
<evidence type="ECO:0000256" key="1">
    <source>
        <dbReference type="ARBA" id="ARBA00004613"/>
    </source>
</evidence>
<dbReference type="InterPro" id="IPR017891">
    <property type="entry name" value="Insulin_GF-bd_Cys-rich_CS"/>
</dbReference>
<dbReference type="AlphaFoldDB" id="A0A8C2WJ95"/>
<dbReference type="GO" id="GO:0043567">
    <property type="term" value="P:regulation of insulin-like growth factor receptor signaling pathway"/>
    <property type="evidence" value="ECO:0007669"/>
    <property type="project" value="TreeGrafter"/>
</dbReference>
<evidence type="ECO:0000256" key="6">
    <source>
        <dbReference type="PROSITE-ProRule" id="PRU00500"/>
    </source>
</evidence>
<evidence type="ECO:0000256" key="2">
    <source>
        <dbReference type="ARBA" id="ARBA00022525"/>
    </source>
</evidence>
<dbReference type="Gene3D" id="4.10.40.20">
    <property type="match status" value="1"/>
</dbReference>
<dbReference type="PROSITE" id="PS51162">
    <property type="entry name" value="THYROGLOBULIN_1_2"/>
    <property type="match status" value="1"/>
</dbReference>
<evidence type="ECO:0000259" key="8">
    <source>
        <dbReference type="PROSITE" id="PS51162"/>
    </source>
</evidence>
<feature type="domain" description="Thyroglobulin type-1" evidence="8">
    <location>
        <begin position="129"/>
        <end position="207"/>
    </location>
</feature>
<dbReference type="GO" id="GO:0031995">
    <property type="term" value="F:insulin-like growth factor II binding"/>
    <property type="evidence" value="ECO:0007669"/>
    <property type="project" value="TreeGrafter"/>
</dbReference>
<dbReference type="PANTHER" id="PTHR11551:SF3">
    <property type="entry name" value="INSULIN-LIKE GROWTH FACTOR-BINDING PROTEIN 3"/>
    <property type="match status" value="1"/>
</dbReference>
<dbReference type="Proteomes" id="UP000694565">
    <property type="component" value="Unplaced"/>
</dbReference>
<dbReference type="PRINTS" id="PR01976">
    <property type="entry name" value="IGFBPFAMILY"/>
</dbReference>
<evidence type="ECO:0000256" key="4">
    <source>
        <dbReference type="ARBA" id="ARBA00023157"/>
    </source>
</evidence>
<organism evidence="10 11">
    <name type="scientific">Cyclopterus lumpus</name>
    <name type="common">Lumpsucker</name>
    <dbReference type="NCBI Taxonomy" id="8103"/>
    <lineage>
        <taxon>Eukaryota</taxon>
        <taxon>Metazoa</taxon>
        <taxon>Chordata</taxon>
        <taxon>Craniata</taxon>
        <taxon>Vertebrata</taxon>
        <taxon>Euteleostomi</taxon>
        <taxon>Actinopterygii</taxon>
        <taxon>Neopterygii</taxon>
        <taxon>Teleostei</taxon>
        <taxon>Neoteleostei</taxon>
        <taxon>Acanthomorphata</taxon>
        <taxon>Eupercaria</taxon>
        <taxon>Perciformes</taxon>
        <taxon>Cottioidei</taxon>
        <taxon>Cottales</taxon>
        <taxon>Cyclopteridae</taxon>
        <taxon>Cyclopterus</taxon>
    </lineage>
</organism>
<evidence type="ECO:0000259" key="9">
    <source>
        <dbReference type="PROSITE" id="PS51323"/>
    </source>
</evidence>
<dbReference type="FunFam" id="4.10.40.20:FF:000001">
    <property type="entry name" value="Insulin-like growth factor binding protein 5"/>
    <property type="match status" value="1"/>
</dbReference>
<evidence type="ECO:0000313" key="11">
    <source>
        <dbReference type="Proteomes" id="UP000694565"/>
    </source>
</evidence>
<comment type="subcellular location">
    <subcellularLocation>
        <location evidence="1">Secreted</location>
    </subcellularLocation>
</comment>
<dbReference type="CDD" id="cd00191">
    <property type="entry name" value="TY"/>
    <property type="match status" value="1"/>
</dbReference>
<dbReference type="InterPro" id="IPR022321">
    <property type="entry name" value="IGFBP_1-6_chordata"/>
</dbReference>
<dbReference type="InterPro" id="IPR036857">
    <property type="entry name" value="Thyroglobulin_1_sf"/>
</dbReference>
<keyword evidence="4" id="KW-1015">Disulfide bond</keyword>
<evidence type="ECO:0000256" key="5">
    <source>
        <dbReference type="ARBA" id="ARBA00023183"/>
    </source>
</evidence>
<protein>
    <submittedName>
        <fullName evidence="10">Insulin like growth factor binding protein 3</fullName>
    </submittedName>
</protein>
<keyword evidence="3" id="KW-0341">Growth regulation</keyword>
<comment type="caution">
    <text evidence="6">Lacks conserved residue(s) required for the propagation of feature annotation.</text>
</comment>
<evidence type="ECO:0000256" key="7">
    <source>
        <dbReference type="SAM" id="MobiDB-lite"/>
    </source>
</evidence>
<dbReference type="PROSITE" id="PS00222">
    <property type="entry name" value="IGFBP_N_1"/>
    <property type="match status" value="1"/>
</dbReference>
<sequence>RLLLGGVTTVTGLYIYGDVLCEPCDVVARLLCKPLPRDCAERVREPGCGCCPSCALSFGQPCGVYSGRCGVALTCQHQPGETKPLQALLEGRGICANATHRSRVSAGPTRPVNEPTGPLRPPLHPFFPSAKSEVLRREHLKITDILNPRGFRIPNCDKKGFYKRKQCRPSKGRKRGFCWCVDKYGQPLPGFSEKERGDGQYYNSESQ</sequence>
<dbReference type="Gene3D" id="4.10.800.10">
    <property type="entry name" value="Thyroglobulin type-1"/>
    <property type="match status" value="1"/>
</dbReference>
<dbReference type="InterPro" id="IPR000867">
    <property type="entry name" value="IGFBP-like"/>
</dbReference>
<reference evidence="10" key="2">
    <citation type="submission" date="2025-09" db="UniProtKB">
        <authorList>
            <consortium name="Ensembl"/>
        </authorList>
    </citation>
    <scope>IDENTIFICATION</scope>
</reference>
<dbReference type="InterPro" id="IPR009030">
    <property type="entry name" value="Growth_fac_rcpt_cys_sf"/>
</dbReference>
<dbReference type="SMART" id="SM00211">
    <property type="entry name" value="TY"/>
    <property type="match status" value="1"/>
</dbReference>
<keyword evidence="5" id="KW-0340">Growth factor binding</keyword>
<dbReference type="Pfam" id="PF00086">
    <property type="entry name" value="Thyroglobulin_1"/>
    <property type="match status" value="1"/>
</dbReference>
<dbReference type="SMART" id="SM00121">
    <property type="entry name" value="IB"/>
    <property type="match status" value="1"/>
</dbReference>
<evidence type="ECO:0000313" key="10">
    <source>
        <dbReference type="Ensembl" id="ENSCLMP00005003493.1"/>
    </source>
</evidence>
<keyword evidence="11" id="KW-1185">Reference proteome</keyword>
<dbReference type="PROSITE" id="PS51323">
    <property type="entry name" value="IGFBP_N_2"/>
    <property type="match status" value="1"/>
</dbReference>
<accession>A0A8C2WJ95</accession>
<feature type="region of interest" description="Disordered" evidence="7">
    <location>
        <begin position="104"/>
        <end position="124"/>
    </location>
</feature>
<feature type="domain" description="IGFBP N-terminal" evidence="9">
    <location>
        <begin position="17"/>
        <end position="98"/>
    </location>
</feature>
<evidence type="ECO:0000256" key="3">
    <source>
        <dbReference type="ARBA" id="ARBA00022604"/>
    </source>
</evidence>
<proteinExistence type="predicted"/>
<dbReference type="InterPro" id="IPR000716">
    <property type="entry name" value="Thyroglobulin_1"/>
</dbReference>
<name>A0A8C2WJ95_CYCLU</name>
<dbReference type="GO" id="GO:0031994">
    <property type="term" value="F:insulin-like growth factor I binding"/>
    <property type="evidence" value="ECO:0007669"/>
    <property type="project" value="TreeGrafter"/>
</dbReference>
<keyword evidence="2" id="KW-0964">Secreted</keyword>
<reference evidence="10" key="1">
    <citation type="submission" date="2025-08" db="UniProtKB">
        <authorList>
            <consortium name="Ensembl"/>
        </authorList>
    </citation>
    <scope>IDENTIFICATION</scope>
</reference>